<sequence>MDFNIYVEQISPGDWRVCQSPTLYPPSGKISKTSYPTQEAALEAKKAGKLD</sequence>
<dbReference type="Proteomes" id="UP001500340">
    <property type="component" value="Unassembled WGS sequence"/>
</dbReference>
<dbReference type="EMBL" id="BAAACX010000009">
    <property type="protein sequence ID" value="GAA0390411.1"/>
    <property type="molecule type" value="Genomic_DNA"/>
</dbReference>
<evidence type="ECO:0008006" key="3">
    <source>
        <dbReference type="Google" id="ProtNLM"/>
    </source>
</evidence>
<accession>A0ABN0YDR8</accession>
<organism evidence="1 2">
    <name type="scientific">Paenibacillus motobuensis</name>
    <dbReference type="NCBI Taxonomy" id="295324"/>
    <lineage>
        <taxon>Bacteria</taxon>
        <taxon>Bacillati</taxon>
        <taxon>Bacillota</taxon>
        <taxon>Bacilli</taxon>
        <taxon>Bacillales</taxon>
        <taxon>Paenibacillaceae</taxon>
        <taxon>Paenibacillus</taxon>
    </lineage>
</organism>
<evidence type="ECO:0000313" key="2">
    <source>
        <dbReference type="Proteomes" id="UP001500340"/>
    </source>
</evidence>
<protein>
    <recommendedName>
        <fullName evidence="3">DUF2188 domain-containing protein</fullName>
    </recommendedName>
</protein>
<evidence type="ECO:0000313" key="1">
    <source>
        <dbReference type="EMBL" id="GAA0390411.1"/>
    </source>
</evidence>
<reference evidence="1 2" key="1">
    <citation type="journal article" date="2019" name="Int. J. Syst. Evol. Microbiol.">
        <title>The Global Catalogue of Microorganisms (GCM) 10K type strain sequencing project: providing services to taxonomists for standard genome sequencing and annotation.</title>
        <authorList>
            <consortium name="The Broad Institute Genomics Platform"/>
            <consortium name="The Broad Institute Genome Sequencing Center for Infectious Disease"/>
            <person name="Wu L."/>
            <person name="Ma J."/>
        </authorList>
    </citation>
    <scope>NUCLEOTIDE SEQUENCE [LARGE SCALE GENOMIC DNA]</scope>
    <source>
        <strain evidence="1 2">JCM 12774</strain>
    </source>
</reference>
<comment type="caution">
    <text evidence="1">The sequence shown here is derived from an EMBL/GenBank/DDBJ whole genome shotgun (WGS) entry which is preliminary data.</text>
</comment>
<name>A0ABN0YDR8_9BACL</name>
<keyword evidence="2" id="KW-1185">Reference proteome</keyword>
<proteinExistence type="predicted"/>
<gene>
    <name evidence="1" type="ORF">GCM10008933_21660</name>
</gene>